<organism evidence="6 7">
    <name type="scientific">Saccharopolyspora montiporae</name>
    <dbReference type="NCBI Taxonomy" id="2781240"/>
    <lineage>
        <taxon>Bacteria</taxon>
        <taxon>Bacillati</taxon>
        <taxon>Actinomycetota</taxon>
        <taxon>Actinomycetes</taxon>
        <taxon>Pseudonocardiales</taxon>
        <taxon>Pseudonocardiaceae</taxon>
        <taxon>Saccharopolyspora</taxon>
    </lineage>
</organism>
<dbReference type="InterPro" id="IPR036388">
    <property type="entry name" value="WH-like_DNA-bd_sf"/>
</dbReference>
<comment type="caution">
    <text evidence="6">The sequence shown here is derived from an EMBL/GenBank/DDBJ whole genome shotgun (WGS) entry which is preliminary data.</text>
</comment>
<evidence type="ECO:0000256" key="4">
    <source>
        <dbReference type="ARBA" id="ARBA00023163"/>
    </source>
</evidence>
<dbReference type="InterPro" id="IPR003018">
    <property type="entry name" value="GAF"/>
</dbReference>
<protein>
    <submittedName>
        <fullName evidence="6">GAF and ANTAR domain-containing protein</fullName>
    </submittedName>
</protein>
<dbReference type="Pfam" id="PF13185">
    <property type="entry name" value="GAF_2"/>
    <property type="match status" value="1"/>
</dbReference>
<dbReference type="GO" id="GO:0016301">
    <property type="term" value="F:kinase activity"/>
    <property type="evidence" value="ECO:0007669"/>
    <property type="project" value="UniProtKB-KW"/>
</dbReference>
<dbReference type="RefSeq" id="WP_193930549.1">
    <property type="nucleotide sequence ID" value="NZ_JADEYC010000048.1"/>
</dbReference>
<dbReference type="SUPFAM" id="SSF52172">
    <property type="entry name" value="CheY-like"/>
    <property type="match status" value="1"/>
</dbReference>
<accession>A0A929BD86</accession>
<evidence type="ECO:0000256" key="2">
    <source>
        <dbReference type="ARBA" id="ARBA00022777"/>
    </source>
</evidence>
<evidence type="ECO:0000313" key="6">
    <source>
        <dbReference type="EMBL" id="MBE9376620.1"/>
    </source>
</evidence>
<sequence length="234" mass="24988">MSEQADSAVLERVAVGLAGMSRDLLAQDSVQSTLDSIVTHAVQLVDGCEHAGVLLLDRHNRVDSAAVTGDLVRDSDAAQGEAAEGPCFDAAFRKAQSYRIADLEAEADRWPNFAPRARELGIASMMGFLLYTEEGDLGALDLYSPEPGAFTRHSELVGWLLASHAAVAFAGARTSAQLQAAIATRQEIGEAIGIIMQQHGLSADDAEALLKKISQQRNVKLREIAQTIISDCES</sequence>
<dbReference type="InterPro" id="IPR011006">
    <property type="entry name" value="CheY-like_superfamily"/>
</dbReference>
<evidence type="ECO:0000313" key="7">
    <source>
        <dbReference type="Proteomes" id="UP000598360"/>
    </source>
</evidence>
<dbReference type="InterPro" id="IPR005561">
    <property type="entry name" value="ANTAR"/>
</dbReference>
<dbReference type="SUPFAM" id="SSF55781">
    <property type="entry name" value="GAF domain-like"/>
    <property type="match status" value="1"/>
</dbReference>
<dbReference type="InterPro" id="IPR012074">
    <property type="entry name" value="GAF_ANTAR"/>
</dbReference>
<keyword evidence="2" id="KW-0418">Kinase</keyword>
<dbReference type="Gene3D" id="1.10.10.10">
    <property type="entry name" value="Winged helix-like DNA-binding domain superfamily/Winged helix DNA-binding domain"/>
    <property type="match status" value="1"/>
</dbReference>
<evidence type="ECO:0000256" key="3">
    <source>
        <dbReference type="ARBA" id="ARBA00023015"/>
    </source>
</evidence>
<dbReference type="SMART" id="SM01012">
    <property type="entry name" value="ANTAR"/>
    <property type="match status" value="1"/>
</dbReference>
<gene>
    <name evidence="6" type="ORF">IQ251_19395</name>
</gene>
<dbReference type="GO" id="GO:0003723">
    <property type="term" value="F:RNA binding"/>
    <property type="evidence" value="ECO:0007669"/>
    <property type="project" value="InterPro"/>
</dbReference>
<proteinExistence type="predicted"/>
<dbReference type="EMBL" id="JADEYC010000048">
    <property type="protein sequence ID" value="MBE9376620.1"/>
    <property type="molecule type" value="Genomic_DNA"/>
</dbReference>
<keyword evidence="3" id="KW-0805">Transcription regulation</keyword>
<dbReference type="PIRSF" id="PIRSF036625">
    <property type="entry name" value="GAF_ANTAR"/>
    <property type="match status" value="1"/>
</dbReference>
<dbReference type="InterPro" id="IPR029016">
    <property type="entry name" value="GAF-like_dom_sf"/>
</dbReference>
<evidence type="ECO:0000256" key="1">
    <source>
        <dbReference type="ARBA" id="ARBA00022679"/>
    </source>
</evidence>
<dbReference type="Proteomes" id="UP000598360">
    <property type="component" value="Unassembled WGS sequence"/>
</dbReference>
<dbReference type="Pfam" id="PF03861">
    <property type="entry name" value="ANTAR"/>
    <property type="match status" value="1"/>
</dbReference>
<feature type="domain" description="ANTAR" evidence="5">
    <location>
        <begin position="168"/>
        <end position="229"/>
    </location>
</feature>
<dbReference type="Gene3D" id="3.30.450.40">
    <property type="match status" value="1"/>
</dbReference>
<keyword evidence="4" id="KW-0804">Transcription</keyword>
<dbReference type="AlphaFoldDB" id="A0A929BD86"/>
<name>A0A929BD86_9PSEU</name>
<evidence type="ECO:0000259" key="5">
    <source>
        <dbReference type="PROSITE" id="PS50921"/>
    </source>
</evidence>
<dbReference type="PROSITE" id="PS50921">
    <property type="entry name" value="ANTAR"/>
    <property type="match status" value="1"/>
</dbReference>
<keyword evidence="7" id="KW-1185">Reference proteome</keyword>
<reference evidence="6" key="1">
    <citation type="submission" date="2020-10" db="EMBL/GenBank/DDBJ databases">
        <title>Diversity and distribution of actinomycetes associated with coral in the coast of Hainan.</title>
        <authorList>
            <person name="Li F."/>
        </authorList>
    </citation>
    <scope>NUCLEOTIDE SEQUENCE</scope>
    <source>
        <strain evidence="6">HNM0983</strain>
    </source>
</reference>
<keyword evidence="1" id="KW-0808">Transferase</keyword>